<dbReference type="Gene3D" id="6.10.140.1830">
    <property type="match status" value="2"/>
</dbReference>
<evidence type="ECO:0000256" key="4">
    <source>
        <dbReference type="ARBA" id="ARBA00023268"/>
    </source>
</evidence>
<evidence type="ECO:0000256" key="1">
    <source>
        <dbReference type="ARBA" id="ARBA00022450"/>
    </source>
</evidence>
<dbReference type="InterPro" id="IPR018201">
    <property type="entry name" value="Ketoacyl_synth_AS"/>
</dbReference>
<dbReference type="SMART" id="SM01294">
    <property type="entry name" value="PKS_PP_betabranch"/>
    <property type="match status" value="2"/>
</dbReference>
<feature type="domain" description="Ketosynthase family 3 (KS3)" evidence="7">
    <location>
        <begin position="766"/>
        <end position="1186"/>
    </location>
</feature>
<dbReference type="InterPro" id="IPR001227">
    <property type="entry name" value="Ac_transferase_dom_sf"/>
</dbReference>
<dbReference type="SMART" id="SM00823">
    <property type="entry name" value="PKS_PP"/>
    <property type="match status" value="2"/>
</dbReference>
<keyword evidence="1" id="KW-0596">Phosphopantetheine</keyword>
<dbReference type="Pfam" id="PF16197">
    <property type="entry name" value="KAsynt_C_assoc"/>
    <property type="match status" value="1"/>
</dbReference>
<dbReference type="PANTHER" id="PTHR43775">
    <property type="entry name" value="FATTY ACID SYNTHASE"/>
    <property type="match status" value="1"/>
</dbReference>
<dbReference type="InterPro" id="IPR050091">
    <property type="entry name" value="PKS_NRPS_Biosynth_Enz"/>
</dbReference>
<reference evidence="8" key="1">
    <citation type="submission" date="2021-01" db="EMBL/GenBank/DDBJ databases">
        <title>Whole genome shotgun sequence of Virgisporangium ochraceum NBRC 16418.</title>
        <authorList>
            <person name="Komaki H."/>
            <person name="Tamura T."/>
        </authorList>
    </citation>
    <scope>NUCLEOTIDE SEQUENCE</scope>
    <source>
        <strain evidence="8">NBRC 16418</strain>
    </source>
</reference>
<dbReference type="CDD" id="cd00833">
    <property type="entry name" value="PKS"/>
    <property type="match status" value="1"/>
</dbReference>
<dbReference type="InterPro" id="IPR032821">
    <property type="entry name" value="PKS_assoc"/>
</dbReference>
<dbReference type="PANTHER" id="PTHR43775:SF51">
    <property type="entry name" value="INACTIVE PHENOLPHTHIOCEROL SYNTHESIS POLYKETIDE SYNTHASE TYPE I PKS1-RELATED"/>
    <property type="match status" value="1"/>
</dbReference>
<dbReference type="Gene3D" id="3.40.50.720">
    <property type="entry name" value="NAD(P)-binding Rossmann-like Domain"/>
    <property type="match status" value="2"/>
</dbReference>
<dbReference type="SMART" id="SM00825">
    <property type="entry name" value="PKS_KS"/>
    <property type="match status" value="1"/>
</dbReference>
<dbReference type="InterPro" id="IPR013968">
    <property type="entry name" value="PKS_KR"/>
</dbReference>
<keyword evidence="2" id="KW-0597">Phosphoprotein</keyword>
<evidence type="ECO:0000259" key="6">
    <source>
        <dbReference type="PROSITE" id="PS50075"/>
    </source>
</evidence>
<dbReference type="GO" id="GO:0004312">
    <property type="term" value="F:fatty acid synthase activity"/>
    <property type="evidence" value="ECO:0007669"/>
    <property type="project" value="TreeGrafter"/>
</dbReference>
<dbReference type="Pfam" id="PF02801">
    <property type="entry name" value="Ketoacyl-synt_C"/>
    <property type="match status" value="1"/>
</dbReference>
<dbReference type="EMBL" id="BOPH01000168">
    <property type="protein sequence ID" value="GIJ75543.1"/>
    <property type="molecule type" value="Genomic_DNA"/>
</dbReference>
<dbReference type="SUPFAM" id="SSF51735">
    <property type="entry name" value="NAD(P)-binding Rossmann-fold domains"/>
    <property type="match status" value="4"/>
</dbReference>
<evidence type="ECO:0000256" key="2">
    <source>
        <dbReference type="ARBA" id="ARBA00022553"/>
    </source>
</evidence>
<dbReference type="InterPro" id="IPR014030">
    <property type="entry name" value="Ketoacyl_synth_N"/>
</dbReference>
<dbReference type="InterPro" id="IPR036291">
    <property type="entry name" value="NAD(P)-bd_dom_sf"/>
</dbReference>
<dbReference type="Gene3D" id="1.10.1200.10">
    <property type="entry name" value="ACP-like"/>
    <property type="match status" value="2"/>
</dbReference>
<dbReference type="GO" id="GO:0006633">
    <property type="term" value="P:fatty acid biosynthetic process"/>
    <property type="evidence" value="ECO:0007669"/>
    <property type="project" value="InterPro"/>
</dbReference>
<protein>
    <recommendedName>
        <fullName evidence="10">Acyl transferase</fullName>
    </recommendedName>
</protein>
<comment type="caution">
    <text evidence="8">The sequence shown here is derived from an EMBL/GenBank/DDBJ whole genome shotgun (WGS) entry which is preliminary data.</text>
</comment>
<dbReference type="InterPro" id="IPR057326">
    <property type="entry name" value="KR_dom"/>
</dbReference>
<dbReference type="SUPFAM" id="SSF55048">
    <property type="entry name" value="Probable ACP-binding domain of malonyl-CoA ACP transacylase"/>
    <property type="match status" value="1"/>
</dbReference>
<dbReference type="InterPro" id="IPR006162">
    <property type="entry name" value="Ppantetheine_attach_site"/>
</dbReference>
<feature type="domain" description="Carrier" evidence="6">
    <location>
        <begin position="2155"/>
        <end position="2230"/>
    </location>
</feature>
<dbReference type="GO" id="GO:0031177">
    <property type="term" value="F:phosphopantetheine binding"/>
    <property type="evidence" value="ECO:0007669"/>
    <property type="project" value="InterPro"/>
</dbReference>
<evidence type="ECO:0000256" key="5">
    <source>
        <dbReference type="ARBA" id="ARBA00023315"/>
    </source>
</evidence>
<dbReference type="InterPro" id="IPR016035">
    <property type="entry name" value="Acyl_Trfase/lysoPLipase"/>
</dbReference>
<keyword evidence="3" id="KW-0808">Transferase</keyword>
<dbReference type="PROSITE" id="PS50075">
    <property type="entry name" value="CARRIER"/>
    <property type="match status" value="2"/>
</dbReference>
<dbReference type="FunFam" id="1.10.1200.10:FF:000007">
    <property type="entry name" value="Probable polyketide synthase pks17"/>
    <property type="match status" value="2"/>
</dbReference>
<dbReference type="PROSITE" id="PS52004">
    <property type="entry name" value="KS3_2"/>
    <property type="match status" value="1"/>
</dbReference>
<dbReference type="InterPro" id="IPR009081">
    <property type="entry name" value="PP-bd_ACP"/>
</dbReference>
<dbReference type="Pfam" id="PF08659">
    <property type="entry name" value="KR"/>
    <property type="match status" value="2"/>
</dbReference>
<evidence type="ECO:0000313" key="8">
    <source>
        <dbReference type="EMBL" id="GIJ75543.1"/>
    </source>
</evidence>
<dbReference type="PROSITE" id="PS00012">
    <property type="entry name" value="PHOSPHOPANTETHEINE"/>
    <property type="match status" value="2"/>
</dbReference>
<evidence type="ECO:0008006" key="10">
    <source>
        <dbReference type="Google" id="ProtNLM"/>
    </source>
</evidence>
<dbReference type="Pfam" id="PF00109">
    <property type="entry name" value="ketoacyl-synt"/>
    <property type="match status" value="1"/>
</dbReference>
<dbReference type="Gene3D" id="3.40.366.10">
    <property type="entry name" value="Malonyl-Coenzyme A Acyl Carrier Protein, domain 2"/>
    <property type="match status" value="2"/>
</dbReference>
<dbReference type="InterPro" id="IPR016036">
    <property type="entry name" value="Malonyl_transacylase_ACP-bd"/>
</dbReference>
<dbReference type="Pfam" id="PF18369">
    <property type="entry name" value="PKS_DE"/>
    <property type="match status" value="2"/>
</dbReference>
<evidence type="ECO:0000256" key="3">
    <source>
        <dbReference type="ARBA" id="ARBA00022679"/>
    </source>
</evidence>
<accession>A0A8J4A5Z5</accession>
<dbReference type="InterPro" id="IPR020841">
    <property type="entry name" value="PKS_Beta-ketoAc_synthase_dom"/>
</dbReference>
<dbReference type="Pfam" id="PF00698">
    <property type="entry name" value="Acyl_transf_1"/>
    <property type="match status" value="1"/>
</dbReference>
<organism evidence="8 9">
    <name type="scientific">Virgisporangium ochraceum</name>
    <dbReference type="NCBI Taxonomy" id="65505"/>
    <lineage>
        <taxon>Bacteria</taxon>
        <taxon>Bacillati</taxon>
        <taxon>Actinomycetota</taxon>
        <taxon>Actinomycetes</taxon>
        <taxon>Micromonosporales</taxon>
        <taxon>Micromonosporaceae</taxon>
        <taxon>Virgisporangium</taxon>
    </lineage>
</organism>
<dbReference type="PROSITE" id="PS00606">
    <property type="entry name" value="KS3_1"/>
    <property type="match status" value="1"/>
</dbReference>
<name>A0A8J4A5Z5_9ACTN</name>
<dbReference type="Gene3D" id="3.40.47.10">
    <property type="match status" value="1"/>
</dbReference>
<dbReference type="SUPFAM" id="SSF47336">
    <property type="entry name" value="ACP-like"/>
    <property type="match status" value="2"/>
</dbReference>
<sequence length="2312" mass="240940">MAGMLDEFHAVASGLEYRTPTIPVMATLDGDPTTPGYWVRHVREAVRFHDGMRALEAAGVTTYVEVGPDGVLSAMGQHCVDGGEFLPVLRRDRDEAWAAVSALAGAHVRGVAVDWAAVLGGGRRVDLPTYAFDHRRYWPELSAAPAAGTAAADPADDGFWTAVERGDVTALAETLHTDSGTLAAVLPVLTSYRRGRREQSDLDALRYEEAWKPVAGAPAPPLTGTWLVVAPPGSDADAAVVGEALAQRVTEVVTVPADRADRAALTTTFAAHAAGAAGVVLLPADDATAVATALAVVQALGDAGIGAPLWCLTRGAVTVGRWDRDVRPFQAMVWGLGRVVGLEHAGRWGGLVDLPAALDERAVSRLLETVARGDEDQVAVRGSGVFARRIVRGTWPAGDPAAGWRPRGTVLVTGGTGGLGARVARWLAANGARNLVLTNRRGDTAPGAAELTAELTDLGAKVTVVACDVADRAAVARLLKRRRVTAVVHTAGIDRGTLIAETDPDGFAAVTAAKVDGARHLDELTGDLDAFVLFSSISGVWGSGGQAAYSAANAHLDALARQRRARGQRATAVSWGPWAGGGMAAAAGVHEHLVRRGLTPMDPDLAIAALQRALDGDETCVTVADVDWERFAPAFCLERARPLIGDLPEVRHALTVEAVTAQAPRFGSPEEAFRSLLATVRAEAAAVLEHASADDVEPERAFRELGFDSLTAVELRNRLQAATGLRLPSTLVFDYPNASVLAAYLRDELLGTTELTSAPIAAAGSDEPVAIVAMACRYPGDIRSPEDLWRLVSEGTDAVAGFPTDRGWELIESSVDGYARQGGFLYDAARFDPGLFGISPREALAMDPQQRLLLETAWESFERAGIAPSSVRGSSTGVFVGTNSQDYAGLLWGSGDDRAKGHAGTGNAASVFSGRLSYTFGLEGPAVTVDTACSSSLVALHLAMQALRQGECDLALAGGVTVMSTPGTFVEFHKQGGLAANGRCKAFGADADGTGWGEGVGLLLVERLSDARRNGHPVLAVVAGSAINQDGASNGLTAPNGPAQQRVIRQALASAGLSTVDVDVVEAHGTGTVLGDPIEAQALLATYGRDRSADTPLRLGSLKSNIGHTQSAAGVGGIIKMVMAIRHGVMPKTLHADEPSPHVDWSAGAVELLTEPREWPAVDRPRRAGVSSFGMSGTNAHTIIEQAPEAVDAQRPATLRGPLPLVLSGATEGAVRDQAAALRDGFTADAADVAWSLATGRSTREHRAVLVGADRDELRRLLGDLADGGGSVGVVTGRPAVAFLFTGQGAQRPGMGRDLYATHDVFARALDEVCAHLDPHLDRPVRDVMFGDDAELLAQTVYTQTALFALEVALFRLLESWGVTPDHLIGHSIGELAAAHVAGILSLADAAALVAARGRLMQALPAGGAMVSVQASEEEVLPLLAGLESRVSIAAVNGPRSVVVSGEEDAVLTVTAGFKAKRLTVSHAFHSPLMAGMLDGFFEVASGLTYNDPVIPVVTNVDGDPATPEYWVRHVREAVRFADGMKALEAAGVTTFVEIGPDGVLSAMGQHCVEDGAFLPVLRRDRDEPSTVLAAVAGLHVRGAAVDWPALLGGGRRVDLPTYPFQRQRYWPTFRAVTATSGGPADGAQARFWDAVERADLGALRGDLNLGDDELAAVLPALSAWHRRQRAASTVDRMRYRIRWEPVAGAPEPALTGDWLLAVPSTDDPWVAAAAAALRRHGARVEQVVVESDRAALSAWLRASGTTWTGVLSVLGALAPTVTLLQSVADVGLTCPVWHATTGAVAAGDGDPVDRPERALVWGLGRAAGLEHPERWGGLVDLPPRPDERAADALCAALAGTGGEDQLAVRGSGLLARRLVPAPEGDPAAGWRPRGTVLVTGGTGALGGHVARWLAANGAQRLVLTGRRGPDAPGAGELADELRATGVEVSVVACDVADRAAVASLVAGLADGELTAVVHAAGVDRATPLGTATMAEFDAVVEAKTAGAAHLDELTGDLDAFVLFSSIAGIWGSGGQSAYAAANAYLDALAENRRRRGLAATAVAWGPWDGGGMAAADGAAEHLRRRGLRPMAPEVGIAALSGAVGRGDTCVTVVDVDWAGFVPGFTAARRRPLIESVPEVRAILAAEAAEAERSGASAEAYAESLAALPAADRDRALLTLVRTHVARVLDHAAPEAIEPHRAFRELGFDSLTAVELRTALGKATGLKLPATLVFDHPTPADLVAHLRSALWPDGAGPALSVFDELERLERTVLAIGAEDAALAQVNARLQALLNAVTAQRTAAAGTDTVTTKIQSASRDEIFDFIDKELGLS</sequence>
<dbReference type="InterPro" id="IPR014043">
    <property type="entry name" value="Acyl_transferase_dom"/>
</dbReference>
<dbReference type="InterPro" id="IPR016039">
    <property type="entry name" value="Thiolase-like"/>
</dbReference>
<proteinExistence type="predicted"/>
<keyword evidence="9" id="KW-1185">Reference proteome</keyword>
<dbReference type="Gene3D" id="3.30.70.3290">
    <property type="match status" value="1"/>
</dbReference>
<dbReference type="NCBIfam" id="NF045894">
    <property type="entry name" value="PKS_plus_SDR"/>
    <property type="match status" value="1"/>
</dbReference>
<dbReference type="FunFam" id="3.40.47.10:FF:000019">
    <property type="entry name" value="Polyketide synthase type I"/>
    <property type="match status" value="1"/>
</dbReference>
<dbReference type="SUPFAM" id="SSF52151">
    <property type="entry name" value="FabD/lysophospholipase-like"/>
    <property type="match status" value="2"/>
</dbReference>
<keyword evidence="4" id="KW-0511">Multifunctional enzyme</keyword>
<dbReference type="Pfam" id="PF00550">
    <property type="entry name" value="PP-binding"/>
    <property type="match status" value="2"/>
</dbReference>
<dbReference type="InterPro" id="IPR041618">
    <property type="entry name" value="PKS_DE"/>
</dbReference>
<gene>
    <name evidence="8" type="ORF">Voc01_104600</name>
</gene>
<feature type="domain" description="Carrier" evidence="6">
    <location>
        <begin position="674"/>
        <end position="749"/>
    </location>
</feature>
<dbReference type="InterPro" id="IPR014031">
    <property type="entry name" value="Ketoacyl_synth_C"/>
</dbReference>
<dbReference type="InterPro" id="IPR036736">
    <property type="entry name" value="ACP-like_sf"/>
</dbReference>
<dbReference type="CDD" id="cd08952">
    <property type="entry name" value="KR_1_SDR_x"/>
    <property type="match status" value="2"/>
</dbReference>
<evidence type="ECO:0000259" key="7">
    <source>
        <dbReference type="PROSITE" id="PS52004"/>
    </source>
</evidence>
<dbReference type="InterPro" id="IPR020806">
    <property type="entry name" value="PKS_PP-bd"/>
</dbReference>
<dbReference type="Proteomes" id="UP000635606">
    <property type="component" value="Unassembled WGS sequence"/>
</dbReference>
<dbReference type="GO" id="GO:0004315">
    <property type="term" value="F:3-oxoacyl-[acyl-carrier-protein] synthase activity"/>
    <property type="evidence" value="ECO:0007669"/>
    <property type="project" value="InterPro"/>
</dbReference>
<dbReference type="FunFam" id="3.40.366.10:FF:000002">
    <property type="entry name" value="Probable polyketide synthase 2"/>
    <property type="match status" value="1"/>
</dbReference>
<dbReference type="SMART" id="SM00822">
    <property type="entry name" value="PKS_KR"/>
    <property type="match status" value="2"/>
</dbReference>
<dbReference type="SUPFAM" id="SSF53901">
    <property type="entry name" value="Thiolase-like"/>
    <property type="match status" value="1"/>
</dbReference>
<dbReference type="SMART" id="SM00827">
    <property type="entry name" value="PKS_AT"/>
    <property type="match status" value="1"/>
</dbReference>
<keyword evidence="5" id="KW-0012">Acyltransferase</keyword>
<evidence type="ECO:0000313" key="9">
    <source>
        <dbReference type="Proteomes" id="UP000635606"/>
    </source>
</evidence>